<evidence type="ECO:0000313" key="1">
    <source>
        <dbReference type="EMBL" id="PUE56500.1"/>
    </source>
</evidence>
<reference evidence="1 2" key="1">
    <citation type="submission" date="2017-04" db="EMBL/GenBank/DDBJ databases">
        <title>Unexpected and diverse lifestyles within the genus Limnohabitans.</title>
        <authorList>
            <person name="Kasalicky V."/>
            <person name="Mehrshad M."/>
            <person name="Andrei S.-A."/>
            <person name="Salcher M."/>
            <person name="Kratochvilova H."/>
            <person name="Simek K."/>
            <person name="Ghai R."/>
        </authorList>
    </citation>
    <scope>NUCLEOTIDE SEQUENCE [LARGE SCALE GENOMIC DNA]</scope>
    <source>
        <strain evidence="1 2">MWH-C5</strain>
    </source>
</reference>
<comment type="caution">
    <text evidence="1">The sequence shown here is derived from an EMBL/GenBank/DDBJ whole genome shotgun (WGS) entry which is preliminary data.</text>
</comment>
<accession>A0A315EF01</accession>
<keyword evidence="2" id="KW-1185">Reference proteome</keyword>
<evidence type="ECO:0000313" key="2">
    <source>
        <dbReference type="Proteomes" id="UP000251341"/>
    </source>
</evidence>
<sequence>MGNWRAPFELVTLQDGELTANEIPMSAVAVAATALFARHTPTNQIAVAGTFILKKCMMITPVKTYLFYYKLKEKQY</sequence>
<dbReference type="EMBL" id="NESP01000002">
    <property type="protein sequence ID" value="PUE56500.1"/>
    <property type="molecule type" value="Genomic_DNA"/>
</dbReference>
<protein>
    <submittedName>
        <fullName evidence="1">Uncharacterized protein</fullName>
    </submittedName>
</protein>
<dbReference type="AlphaFoldDB" id="A0A315EF01"/>
<dbReference type="Proteomes" id="UP000251341">
    <property type="component" value="Unassembled WGS sequence"/>
</dbReference>
<gene>
    <name evidence="1" type="ORF">B9Z44_14755</name>
</gene>
<organism evidence="1 2">
    <name type="scientific">Limnohabitans curvus</name>
    <dbReference type="NCBI Taxonomy" id="323423"/>
    <lineage>
        <taxon>Bacteria</taxon>
        <taxon>Pseudomonadati</taxon>
        <taxon>Pseudomonadota</taxon>
        <taxon>Betaproteobacteria</taxon>
        <taxon>Burkholderiales</taxon>
        <taxon>Comamonadaceae</taxon>
        <taxon>Limnohabitans</taxon>
    </lineage>
</organism>
<name>A0A315EF01_9BURK</name>
<proteinExistence type="predicted"/>